<name>A0A166N0J3_9EURO</name>
<comment type="caution">
    <text evidence="2">The sequence shown here is derived from an EMBL/GenBank/DDBJ whole genome shotgun (WGS) entry which is preliminary data.</text>
</comment>
<organism evidence="2 3">
    <name type="scientific">Ascosphaera apis ARSEF 7405</name>
    <dbReference type="NCBI Taxonomy" id="392613"/>
    <lineage>
        <taxon>Eukaryota</taxon>
        <taxon>Fungi</taxon>
        <taxon>Dikarya</taxon>
        <taxon>Ascomycota</taxon>
        <taxon>Pezizomycotina</taxon>
        <taxon>Eurotiomycetes</taxon>
        <taxon>Eurotiomycetidae</taxon>
        <taxon>Onygenales</taxon>
        <taxon>Ascosphaeraceae</taxon>
        <taxon>Ascosphaera</taxon>
    </lineage>
</organism>
<dbReference type="EMBL" id="AZGZ01000040">
    <property type="protein sequence ID" value="KZZ87050.1"/>
    <property type="molecule type" value="Genomic_DNA"/>
</dbReference>
<dbReference type="OrthoDB" id="5375264at2759"/>
<dbReference type="Proteomes" id="UP000242877">
    <property type="component" value="Unassembled WGS sequence"/>
</dbReference>
<gene>
    <name evidence="2" type="ORF">AAP_05996</name>
</gene>
<sequence>MGESKDYSNDDVQFHEKEIPKLTPSPRKRSRAKIAEDEDYCSSPSKRDTASPSKTAPTCLEEASDVERLIWQLKEEKKSWSEIQTTIEKTFGQLIKMSALTMKYTRMKRNFAVINEADVPYLIEGKKAVDAQFERERWFKVAAEIEKQGGGKYDGAVLQKKFKQLEKDGLV</sequence>
<protein>
    <submittedName>
        <fullName evidence="2">Uncharacterized protein</fullName>
    </submittedName>
</protein>
<evidence type="ECO:0000313" key="3">
    <source>
        <dbReference type="Proteomes" id="UP000242877"/>
    </source>
</evidence>
<dbReference type="AlphaFoldDB" id="A0A166N0J3"/>
<proteinExistence type="predicted"/>
<evidence type="ECO:0000256" key="1">
    <source>
        <dbReference type="SAM" id="MobiDB-lite"/>
    </source>
</evidence>
<feature type="region of interest" description="Disordered" evidence="1">
    <location>
        <begin position="1"/>
        <end position="58"/>
    </location>
</feature>
<reference evidence="2 3" key="1">
    <citation type="journal article" date="2016" name="Genome Biol. Evol.">
        <title>Divergent and convergent evolution of fungal pathogenicity.</title>
        <authorList>
            <person name="Shang Y."/>
            <person name="Xiao G."/>
            <person name="Zheng P."/>
            <person name="Cen K."/>
            <person name="Zhan S."/>
            <person name="Wang C."/>
        </authorList>
    </citation>
    <scope>NUCLEOTIDE SEQUENCE [LARGE SCALE GENOMIC DNA]</scope>
    <source>
        <strain evidence="2 3">ARSEF 7405</strain>
    </source>
</reference>
<keyword evidence="3" id="KW-1185">Reference proteome</keyword>
<accession>A0A166N0J3</accession>
<dbReference type="VEuPathDB" id="FungiDB:AAP_05996"/>
<evidence type="ECO:0000313" key="2">
    <source>
        <dbReference type="EMBL" id="KZZ87050.1"/>
    </source>
</evidence>
<feature type="compositionally biased region" description="Basic and acidic residues" evidence="1">
    <location>
        <begin position="1"/>
        <end position="20"/>
    </location>
</feature>